<dbReference type="Pfam" id="PF04520">
    <property type="entry name" value="Senescence_reg"/>
    <property type="match status" value="1"/>
</dbReference>
<keyword evidence="4" id="KW-1185">Reference proteome</keyword>
<proteinExistence type="inferred from homology"/>
<dbReference type="AlphaFoldDB" id="A0A8J5LVX5"/>
<sequence>MEAEEEFAEADVLWPEPDHPDAGDDDGCEMPARPFDCRKSMSRPIRIPAPRAAPPRHRQISPWVELGGHDVGCGNGESVECGVPPHVMVRRRAAAFAGREKGRRLCDLRDAVLRLTGFIEG</sequence>
<dbReference type="EMBL" id="JACMSC010000003">
    <property type="protein sequence ID" value="KAG6527087.1"/>
    <property type="molecule type" value="Genomic_DNA"/>
</dbReference>
<dbReference type="PANTHER" id="PTHR33083:SF123">
    <property type="entry name" value="EXPRESSED PROTEIN"/>
    <property type="match status" value="1"/>
</dbReference>
<organism evidence="3 4">
    <name type="scientific">Zingiber officinale</name>
    <name type="common">Ginger</name>
    <name type="synonym">Amomum zingiber</name>
    <dbReference type="NCBI Taxonomy" id="94328"/>
    <lineage>
        <taxon>Eukaryota</taxon>
        <taxon>Viridiplantae</taxon>
        <taxon>Streptophyta</taxon>
        <taxon>Embryophyta</taxon>
        <taxon>Tracheophyta</taxon>
        <taxon>Spermatophyta</taxon>
        <taxon>Magnoliopsida</taxon>
        <taxon>Liliopsida</taxon>
        <taxon>Zingiberales</taxon>
        <taxon>Zingiberaceae</taxon>
        <taxon>Zingiber</taxon>
    </lineage>
</organism>
<evidence type="ECO:0000313" key="3">
    <source>
        <dbReference type="EMBL" id="KAG6527087.1"/>
    </source>
</evidence>
<comment type="caution">
    <text evidence="3">The sequence shown here is derived from an EMBL/GenBank/DDBJ whole genome shotgun (WGS) entry which is preliminary data.</text>
</comment>
<dbReference type="GO" id="GO:0010150">
    <property type="term" value="P:leaf senescence"/>
    <property type="evidence" value="ECO:0007669"/>
    <property type="project" value="UniProtKB-ARBA"/>
</dbReference>
<evidence type="ECO:0000256" key="2">
    <source>
        <dbReference type="SAM" id="MobiDB-lite"/>
    </source>
</evidence>
<protein>
    <submittedName>
        <fullName evidence="3">Uncharacterized protein</fullName>
    </submittedName>
</protein>
<dbReference type="PANTHER" id="PTHR33083">
    <property type="entry name" value="EXPRESSED PROTEIN"/>
    <property type="match status" value="1"/>
</dbReference>
<accession>A0A8J5LVX5</accession>
<gene>
    <name evidence="3" type="ORF">ZIOFF_009180</name>
</gene>
<reference evidence="3 4" key="1">
    <citation type="submission" date="2020-08" db="EMBL/GenBank/DDBJ databases">
        <title>Plant Genome Project.</title>
        <authorList>
            <person name="Zhang R.-G."/>
        </authorList>
    </citation>
    <scope>NUCLEOTIDE SEQUENCE [LARGE SCALE GENOMIC DNA]</scope>
    <source>
        <tissue evidence="3">Rhizome</tissue>
    </source>
</reference>
<dbReference type="InterPro" id="IPR007608">
    <property type="entry name" value="Senescence_reg_S40"/>
</dbReference>
<evidence type="ECO:0000313" key="4">
    <source>
        <dbReference type="Proteomes" id="UP000734854"/>
    </source>
</evidence>
<dbReference type="Proteomes" id="UP000734854">
    <property type="component" value="Unassembled WGS sequence"/>
</dbReference>
<name>A0A8J5LVX5_ZINOF</name>
<evidence type="ECO:0000256" key="1">
    <source>
        <dbReference type="ARBA" id="ARBA00034773"/>
    </source>
</evidence>
<feature type="region of interest" description="Disordered" evidence="2">
    <location>
        <begin position="1"/>
        <end position="57"/>
    </location>
</feature>
<comment type="similarity">
    <text evidence="1">Belongs to the senescence regulator S40 family.</text>
</comment>